<organism evidence="1 2">
    <name type="scientific">Hyalomma asiaticum</name>
    <name type="common">Tick</name>
    <dbReference type="NCBI Taxonomy" id="266040"/>
    <lineage>
        <taxon>Eukaryota</taxon>
        <taxon>Metazoa</taxon>
        <taxon>Ecdysozoa</taxon>
        <taxon>Arthropoda</taxon>
        <taxon>Chelicerata</taxon>
        <taxon>Arachnida</taxon>
        <taxon>Acari</taxon>
        <taxon>Parasitiformes</taxon>
        <taxon>Ixodida</taxon>
        <taxon>Ixodoidea</taxon>
        <taxon>Ixodidae</taxon>
        <taxon>Hyalomminae</taxon>
        <taxon>Hyalomma</taxon>
    </lineage>
</organism>
<accession>A0ACB7TKF3</accession>
<evidence type="ECO:0000313" key="1">
    <source>
        <dbReference type="EMBL" id="KAH6946634.1"/>
    </source>
</evidence>
<protein>
    <submittedName>
        <fullName evidence="1">Uncharacterized protein</fullName>
    </submittedName>
</protein>
<keyword evidence="2" id="KW-1185">Reference proteome</keyword>
<sequence length="380" mass="41677">MIAMLLGILLPLLMTRGGCGESNIFDNERPIDKVTVQGNLSLPSDTTVAAEVVQEKFRTSGYSTLAGGTAASPEYNISGSESAWVSDPLADPVAPIVVVRHGVSDFATESDVTEHTNEVLNASGNPDSPPPFLKDERRGDFQGSQGDGTEEPTTTDGDVDSVLQPPPPQVNTYEEPGHDIPATALPARVAPEPREKCAREIRRRNKGRLSGLGIQVFERQRPASRKSMMLSYKTSGSTLRKVKVVLSRANRNRTTTMPPESLPLLPLPPLADREDLDKLPLRERGCLPLETSPAVQDRSTCPFRFLTSFDRRRLPRLVTTVRCMCPGSTCSSRRGYRCLEISRPVTMMRRVGRVYVDTVEEMPVACVCAYVGRKSRGRSP</sequence>
<reference evidence="1" key="1">
    <citation type="submission" date="2020-05" db="EMBL/GenBank/DDBJ databases">
        <title>Large-scale comparative analyses of tick genomes elucidate their genetic diversity and vector capacities.</title>
        <authorList>
            <person name="Jia N."/>
            <person name="Wang J."/>
            <person name="Shi W."/>
            <person name="Du L."/>
            <person name="Sun Y."/>
            <person name="Zhan W."/>
            <person name="Jiang J."/>
            <person name="Wang Q."/>
            <person name="Zhang B."/>
            <person name="Ji P."/>
            <person name="Sakyi L.B."/>
            <person name="Cui X."/>
            <person name="Yuan T."/>
            <person name="Jiang B."/>
            <person name="Yang W."/>
            <person name="Lam T.T.-Y."/>
            <person name="Chang Q."/>
            <person name="Ding S."/>
            <person name="Wang X."/>
            <person name="Zhu J."/>
            <person name="Ruan X."/>
            <person name="Zhao L."/>
            <person name="Wei J."/>
            <person name="Que T."/>
            <person name="Du C."/>
            <person name="Cheng J."/>
            <person name="Dai P."/>
            <person name="Han X."/>
            <person name="Huang E."/>
            <person name="Gao Y."/>
            <person name="Liu J."/>
            <person name="Shao H."/>
            <person name="Ye R."/>
            <person name="Li L."/>
            <person name="Wei W."/>
            <person name="Wang X."/>
            <person name="Wang C."/>
            <person name="Yang T."/>
            <person name="Huo Q."/>
            <person name="Li W."/>
            <person name="Guo W."/>
            <person name="Chen H."/>
            <person name="Zhou L."/>
            <person name="Ni X."/>
            <person name="Tian J."/>
            <person name="Zhou Y."/>
            <person name="Sheng Y."/>
            <person name="Liu T."/>
            <person name="Pan Y."/>
            <person name="Xia L."/>
            <person name="Li J."/>
            <person name="Zhao F."/>
            <person name="Cao W."/>
        </authorList>
    </citation>
    <scope>NUCLEOTIDE SEQUENCE</scope>
    <source>
        <strain evidence="1">Hyas-2018</strain>
    </source>
</reference>
<name>A0ACB7TKF3_HYAAI</name>
<proteinExistence type="predicted"/>
<comment type="caution">
    <text evidence="1">The sequence shown here is derived from an EMBL/GenBank/DDBJ whole genome shotgun (WGS) entry which is preliminary data.</text>
</comment>
<dbReference type="EMBL" id="CM023481">
    <property type="protein sequence ID" value="KAH6946634.1"/>
    <property type="molecule type" value="Genomic_DNA"/>
</dbReference>
<dbReference type="Proteomes" id="UP000821845">
    <property type="component" value="Chromosome 1"/>
</dbReference>
<gene>
    <name evidence="1" type="ORF">HPB50_014256</name>
</gene>
<evidence type="ECO:0000313" key="2">
    <source>
        <dbReference type="Proteomes" id="UP000821845"/>
    </source>
</evidence>